<name>A0A1M4VPB9_9LACT</name>
<dbReference type="EMBL" id="FQUF01000012">
    <property type="protein sequence ID" value="SHE70725.1"/>
    <property type="molecule type" value="Genomic_DNA"/>
</dbReference>
<dbReference type="Gene3D" id="1.10.490.10">
    <property type="entry name" value="Globins"/>
    <property type="match status" value="1"/>
</dbReference>
<dbReference type="Proteomes" id="UP000184128">
    <property type="component" value="Unassembled WGS sequence"/>
</dbReference>
<dbReference type="SUPFAM" id="SSF46458">
    <property type="entry name" value="Globin-like"/>
    <property type="match status" value="1"/>
</dbReference>
<dbReference type="InterPro" id="IPR012292">
    <property type="entry name" value="Globin/Proto"/>
</dbReference>
<dbReference type="GO" id="GO:0020037">
    <property type="term" value="F:heme binding"/>
    <property type="evidence" value="ECO:0007669"/>
    <property type="project" value="InterPro"/>
</dbReference>
<organism evidence="1 2">
    <name type="scientific">Atopostipes suicloacalis DSM 15692</name>
    <dbReference type="NCBI Taxonomy" id="1121025"/>
    <lineage>
        <taxon>Bacteria</taxon>
        <taxon>Bacillati</taxon>
        <taxon>Bacillota</taxon>
        <taxon>Bacilli</taxon>
        <taxon>Lactobacillales</taxon>
        <taxon>Carnobacteriaceae</taxon>
        <taxon>Atopostipes</taxon>
    </lineage>
</organism>
<dbReference type="InterPro" id="IPR009050">
    <property type="entry name" value="Globin-like_sf"/>
</dbReference>
<sequence length="141" mass="16043">MAEKSLYERLGGIYSIAAVTDHFVDSLTEDPLIGKDTDNPFLKDWYENRLWRAPGFKVLNTIWICEKAGGPYEYVSSVPEDADLDLEPTHYDMKLSAEEFDAAGKILENSLDHFDVPEREKQEVLDAFMAHKEEVISGTIK</sequence>
<accession>A0A1M4VPB9</accession>
<gene>
    <name evidence="1" type="ORF">SAMN02745249_00979</name>
</gene>
<proteinExistence type="predicted"/>
<dbReference type="RefSeq" id="WP_073297186.1">
    <property type="nucleotide sequence ID" value="NZ_FQUF01000012.1"/>
</dbReference>
<reference evidence="1 2" key="1">
    <citation type="submission" date="2016-11" db="EMBL/GenBank/DDBJ databases">
        <authorList>
            <person name="Jaros S."/>
            <person name="Januszkiewicz K."/>
            <person name="Wedrychowicz H."/>
        </authorList>
    </citation>
    <scope>NUCLEOTIDE SEQUENCE [LARGE SCALE GENOMIC DNA]</scope>
    <source>
        <strain evidence="1 2">DSM 15692</strain>
    </source>
</reference>
<dbReference type="OrthoDB" id="9795814at2"/>
<evidence type="ECO:0000313" key="1">
    <source>
        <dbReference type="EMBL" id="SHE70725.1"/>
    </source>
</evidence>
<protein>
    <submittedName>
        <fullName evidence="1">Hemoglobin</fullName>
    </submittedName>
</protein>
<keyword evidence="2" id="KW-1185">Reference proteome</keyword>
<evidence type="ECO:0000313" key="2">
    <source>
        <dbReference type="Proteomes" id="UP000184128"/>
    </source>
</evidence>
<dbReference type="GO" id="GO:0019825">
    <property type="term" value="F:oxygen binding"/>
    <property type="evidence" value="ECO:0007669"/>
    <property type="project" value="InterPro"/>
</dbReference>
<dbReference type="STRING" id="1121025.SAMN02745249_00979"/>
<dbReference type="AlphaFoldDB" id="A0A1M4VPB9"/>